<keyword evidence="3" id="KW-1185">Reference proteome</keyword>
<protein>
    <submittedName>
        <fullName evidence="2">Phosphatidylinositol N-acetylglucosaminyltransferase subunit GPI1</fullName>
    </submittedName>
</protein>
<accession>A0ABR4NWE8</accession>
<keyword evidence="2" id="KW-0808">Transferase</keyword>
<dbReference type="PANTHER" id="PTHR21329">
    <property type="entry name" value="PHOSPHATIDYLINOSITOL N-ACETYLGLUCOSAMINYLTRANSFERASE SUBUNIT Q-RELATED"/>
    <property type="match status" value="1"/>
</dbReference>
<feature type="transmembrane region" description="Helical" evidence="1">
    <location>
        <begin position="365"/>
        <end position="382"/>
    </location>
</feature>
<evidence type="ECO:0000256" key="1">
    <source>
        <dbReference type="SAM" id="Phobius"/>
    </source>
</evidence>
<dbReference type="EMBL" id="JBEVYD010000005">
    <property type="protein sequence ID" value="KAL3233059.1"/>
    <property type="molecule type" value="Genomic_DNA"/>
</dbReference>
<keyword evidence="1" id="KW-0472">Membrane</keyword>
<comment type="caution">
    <text evidence="2">The sequence shown here is derived from an EMBL/GenBank/DDBJ whole genome shotgun (WGS) entry which is preliminary data.</text>
</comment>
<feature type="transmembrane region" description="Helical" evidence="1">
    <location>
        <begin position="431"/>
        <end position="447"/>
    </location>
</feature>
<keyword evidence="1" id="KW-0812">Transmembrane</keyword>
<dbReference type="InterPro" id="IPR007720">
    <property type="entry name" value="PigQ/GPI1"/>
</dbReference>
<feature type="transmembrane region" description="Helical" evidence="1">
    <location>
        <begin position="468"/>
        <end position="491"/>
    </location>
</feature>
<feature type="transmembrane region" description="Helical" evidence="1">
    <location>
        <begin position="202"/>
        <end position="221"/>
    </location>
</feature>
<gene>
    <name evidence="2" type="ORF">RNJ44_04975</name>
</gene>
<feature type="transmembrane region" description="Helical" evidence="1">
    <location>
        <begin position="497"/>
        <end position="523"/>
    </location>
</feature>
<feature type="transmembrane region" description="Helical" evidence="1">
    <location>
        <begin position="298"/>
        <end position="316"/>
    </location>
</feature>
<reference evidence="2 3" key="1">
    <citation type="submission" date="2024-05" db="EMBL/GenBank/DDBJ databases">
        <title>Long read based assembly of the Candida bracarensis genome reveals expanded adhesin content.</title>
        <authorList>
            <person name="Marcet-Houben M."/>
            <person name="Ksiezopolska E."/>
            <person name="Gabaldon T."/>
        </authorList>
    </citation>
    <scope>NUCLEOTIDE SEQUENCE [LARGE SCALE GENOMIC DNA]</scope>
    <source>
        <strain evidence="2 3">CBM6</strain>
    </source>
</reference>
<proteinExistence type="predicted"/>
<feature type="transmembrane region" description="Helical" evidence="1">
    <location>
        <begin position="403"/>
        <end position="425"/>
    </location>
</feature>
<name>A0ABR4NWE8_9SACH</name>
<dbReference type="GO" id="GO:0016757">
    <property type="term" value="F:glycosyltransferase activity"/>
    <property type="evidence" value="ECO:0007669"/>
    <property type="project" value="UniProtKB-KW"/>
</dbReference>
<dbReference type="PANTHER" id="PTHR21329:SF3">
    <property type="entry name" value="PHOSPHATIDYLINOSITOL N-ACETYLGLUCOSAMINYLTRANSFERASE SUBUNIT Q"/>
    <property type="match status" value="1"/>
</dbReference>
<evidence type="ECO:0000313" key="3">
    <source>
        <dbReference type="Proteomes" id="UP001623330"/>
    </source>
</evidence>
<keyword evidence="2" id="KW-0328">Glycosyltransferase</keyword>
<dbReference type="Proteomes" id="UP001623330">
    <property type="component" value="Unassembled WGS sequence"/>
</dbReference>
<dbReference type="Pfam" id="PF05024">
    <property type="entry name" value="Gpi1"/>
    <property type="match status" value="1"/>
</dbReference>
<sequence length="627" mass="73863">MLDYVFWPINLLKREDDLRQRGDELVAIGIKSKDSGFVVLDIYPVDNLKGVKIRVPYYVIGRSDANSLKSWPRNWQFELEKYGVDESYLVKFKEPKLKLMEFYSLEPLSLELPEKVVENSTNEGEDLQQNAMKLWSHPRFESNDRKLRDSIVLINIYFKQLRKLHADYPSLRREFENKPTLLINKFKSYIFSTKIWKFIRTVLYYIALIICACATSVLTILNRHIPQIINISATAQQIDLRCRQYCYFPVQYLKISRDVNFKRQAPRIRSNSVASALQLRDDLPFENYPDYIRMYNTVWLIFNDLSFGFMLTAYLYENGDYIVDRSSRFIQWSLYEALKVLTQNLARNPFGIKLNLEMGNFLSELFLWVIEISYLTYIKYFADPENVKRVVKLLIQTSYTFGATFTLALFIDFISILTFPISIFYHISCKLYSFQINVMVSLFYLFRGKKRNILRKRIDYKFFDLDQLLMGTLLFIILLFLFPTVLAFYSAYTTLRIIVLAVELLLESLIALINHFPLFALLLKLKDPLRIPGGIYYRFDEVDDNEIVLTLHNKPMPVGLMFRQYKALMSSLQTNYLSPKALKHVLKGGKVIMQRQKLYSVLYSTLPDNPLPIHELYDKLINNKTTD</sequence>
<keyword evidence="1" id="KW-1133">Transmembrane helix</keyword>
<organism evidence="2 3">
    <name type="scientific">Nakaseomyces bracarensis</name>
    <dbReference type="NCBI Taxonomy" id="273131"/>
    <lineage>
        <taxon>Eukaryota</taxon>
        <taxon>Fungi</taxon>
        <taxon>Dikarya</taxon>
        <taxon>Ascomycota</taxon>
        <taxon>Saccharomycotina</taxon>
        <taxon>Saccharomycetes</taxon>
        <taxon>Saccharomycetales</taxon>
        <taxon>Saccharomycetaceae</taxon>
        <taxon>Nakaseomyces</taxon>
    </lineage>
</organism>
<evidence type="ECO:0000313" key="2">
    <source>
        <dbReference type="EMBL" id="KAL3233059.1"/>
    </source>
</evidence>